<evidence type="ECO:0000313" key="3">
    <source>
        <dbReference type="EMBL" id="MDF2095245.1"/>
    </source>
</evidence>
<keyword evidence="1" id="KW-0732">Signal</keyword>
<accession>A0ABT5YKC8</accession>
<dbReference type="InterPro" id="IPR051532">
    <property type="entry name" value="Ester_Hydrolysis_Enzymes"/>
</dbReference>
<keyword evidence="4" id="KW-1185">Reference proteome</keyword>
<comment type="caution">
    <text evidence="3">The sequence shown here is derived from an EMBL/GenBank/DDBJ whole genome shotgun (WGS) entry which is preliminary data.</text>
</comment>
<gene>
    <name evidence="3" type="ORF">P2G67_04570</name>
</gene>
<proteinExistence type="predicted"/>
<dbReference type="Gene3D" id="3.40.50.1110">
    <property type="entry name" value="SGNH hydrolase"/>
    <property type="match status" value="1"/>
</dbReference>
<evidence type="ECO:0000256" key="1">
    <source>
        <dbReference type="SAM" id="SignalP"/>
    </source>
</evidence>
<name>A0ABT5YKC8_9PROT</name>
<feature type="domain" description="SGNH hydrolase-type esterase" evidence="2">
    <location>
        <begin position="35"/>
        <end position="193"/>
    </location>
</feature>
<dbReference type="InterPro" id="IPR013830">
    <property type="entry name" value="SGNH_hydro"/>
</dbReference>
<dbReference type="SUPFAM" id="SSF52266">
    <property type="entry name" value="SGNH hydrolase"/>
    <property type="match status" value="1"/>
</dbReference>
<evidence type="ECO:0000313" key="4">
    <source>
        <dbReference type="Proteomes" id="UP001215503"/>
    </source>
</evidence>
<evidence type="ECO:0000259" key="2">
    <source>
        <dbReference type="Pfam" id="PF13472"/>
    </source>
</evidence>
<feature type="chain" id="PRO_5045171932" evidence="1">
    <location>
        <begin position="28"/>
        <end position="220"/>
    </location>
</feature>
<protein>
    <submittedName>
        <fullName evidence="3">Arylesterase</fullName>
    </submittedName>
</protein>
<organism evidence="3 4">
    <name type="scientific">Aquibaculum arenosum</name>
    <dbReference type="NCBI Taxonomy" id="3032591"/>
    <lineage>
        <taxon>Bacteria</taxon>
        <taxon>Pseudomonadati</taxon>
        <taxon>Pseudomonadota</taxon>
        <taxon>Alphaproteobacteria</taxon>
        <taxon>Rhodospirillales</taxon>
        <taxon>Rhodovibrionaceae</taxon>
        <taxon>Aquibaculum</taxon>
    </lineage>
</organism>
<dbReference type="InterPro" id="IPR036514">
    <property type="entry name" value="SGNH_hydro_sf"/>
</dbReference>
<dbReference type="CDD" id="cd01822">
    <property type="entry name" value="Lysophospholipase_L1_like"/>
    <property type="match status" value="1"/>
</dbReference>
<sequence length="220" mass="23383">MPIARRLATSLSSLALVVGLTAGIAQASEPIRLMAFGDSLVHGYGLDPDDVFPQQLETALRDQGHAVEVINAGNSGDTTAAGLARIDWALADEPDAILVVLGANDGLRGLDPSETRRNLSGLLERLEEEELPTLFTGMLAPRNLGSDYAAEFDALFPELAENHDVVFYPFFLEGVVAEPALNQGDGIHPNAEGVAEIVARILPSVEELLSEVNDQAEAES</sequence>
<dbReference type="Pfam" id="PF13472">
    <property type="entry name" value="Lipase_GDSL_2"/>
    <property type="match status" value="1"/>
</dbReference>
<reference evidence="3 4" key="1">
    <citation type="submission" date="2023-03" db="EMBL/GenBank/DDBJ databases">
        <title>Fodinicurvata sp. CAU 1616 isolated from sea sendiment.</title>
        <authorList>
            <person name="Kim W."/>
        </authorList>
    </citation>
    <scope>NUCLEOTIDE SEQUENCE [LARGE SCALE GENOMIC DNA]</scope>
    <source>
        <strain evidence="3 4">CAU 1616</strain>
    </source>
</reference>
<dbReference type="PANTHER" id="PTHR30383">
    <property type="entry name" value="THIOESTERASE 1/PROTEASE 1/LYSOPHOSPHOLIPASE L1"/>
    <property type="match status" value="1"/>
</dbReference>
<dbReference type="PANTHER" id="PTHR30383:SF24">
    <property type="entry name" value="THIOESTERASE 1_PROTEASE 1_LYSOPHOSPHOLIPASE L1"/>
    <property type="match status" value="1"/>
</dbReference>
<feature type="signal peptide" evidence="1">
    <location>
        <begin position="1"/>
        <end position="27"/>
    </location>
</feature>
<dbReference type="EMBL" id="JARHUD010000002">
    <property type="protein sequence ID" value="MDF2095245.1"/>
    <property type="molecule type" value="Genomic_DNA"/>
</dbReference>
<dbReference type="Proteomes" id="UP001215503">
    <property type="component" value="Unassembled WGS sequence"/>
</dbReference>
<dbReference type="RefSeq" id="WP_275820482.1">
    <property type="nucleotide sequence ID" value="NZ_JARHUD010000002.1"/>
</dbReference>